<dbReference type="InterPro" id="IPR001647">
    <property type="entry name" value="HTH_TetR"/>
</dbReference>
<reference evidence="7 8" key="1">
    <citation type="submission" date="2019-03" db="EMBL/GenBank/DDBJ databases">
        <title>Rhodobacteraceae bacterium SM1902, a new member of the family Rhodobacteraceae isolated from Yantai.</title>
        <authorList>
            <person name="Sun Y."/>
        </authorList>
    </citation>
    <scope>NUCLEOTIDE SEQUENCE [LARGE SCALE GENOMIC DNA]</scope>
    <source>
        <strain evidence="7 8">SM1902</strain>
    </source>
</reference>
<dbReference type="Pfam" id="PF00440">
    <property type="entry name" value="TetR_N"/>
    <property type="match status" value="1"/>
</dbReference>
<protein>
    <submittedName>
        <fullName evidence="7">TetR family transcriptional regulator</fullName>
    </submittedName>
</protein>
<feature type="compositionally biased region" description="Basic residues" evidence="5">
    <location>
        <begin position="1"/>
        <end position="13"/>
    </location>
</feature>
<proteinExistence type="predicted"/>
<dbReference type="PANTHER" id="PTHR47506:SF6">
    <property type="entry name" value="HTH-TYPE TRANSCRIPTIONAL REPRESSOR NEMR"/>
    <property type="match status" value="1"/>
</dbReference>
<dbReference type="GO" id="GO:0003677">
    <property type="term" value="F:DNA binding"/>
    <property type="evidence" value="ECO:0007669"/>
    <property type="project" value="UniProtKB-UniRule"/>
</dbReference>
<evidence type="ECO:0000256" key="1">
    <source>
        <dbReference type="ARBA" id="ARBA00023015"/>
    </source>
</evidence>
<evidence type="ECO:0000256" key="2">
    <source>
        <dbReference type="ARBA" id="ARBA00023125"/>
    </source>
</evidence>
<dbReference type="InterPro" id="IPR011075">
    <property type="entry name" value="TetR_C"/>
</dbReference>
<dbReference type="Proteomes" id="UP000294562">
    <property type="component" value="Unassembled WGS sequence"/>
</dbReference>
<dbReference type="SUPFAM" id="SSF48498">
    <property type="entry name" value="Tetracyclin repressor-like, C-terminal domain"/>
    <property type="match status" value="1"/>
</dbReference>
<dbReference type="RefSeq" id="WP_133341452.1">
    <property type="nucleotide sequence ID" value="NZ_SMZO01000005.1"/>
</dbReference>
<evidence type="ECO:0000313" key="7">
    <source>
        <dbReference type="EMBL" id="TDL90780.1"/>
    </source>
</evidence>
<feature type="DNA-binding region" description="H-T-H motif" evidence="4">
    <location>
        <begin position="42"/>
        <end position="61"/>
    </location>
</feature>
<dbReference type="PRINTS" id="PR00455">
    <property type="entry name" value="HTHTETR"/>
</dbReference>
<evidence type="ECO:0000256" key="4">
    <source>
        <dbReference type="PROSITE-ProRule" id="PRU00335"/>
    </source>
</evidence>
<dbReference type="OrthoDB" id="9811084at2"/>
<dbReference type="Pfam" id="PF16925">
    <property type="entry name" value="TetR_C_13"/>
    <property type="match status" value="1"/>
</dbReference>
<comment type="caution">
    <text evidence="7">The sequence shown here is derived from an EMBL/GenBank/DDBJ whole genome shotgun (WGS) entry which is preliminary data.</text>
</comment>
<evidence type="ECO:0000259" key="6">
    <source>
        <dbReference type="PROSITE" id="PS50977"/>
    </source>
</evidence>
<dbReference type="SUPFAM" id="SSF46689">
    <property type="entry name" value="Homeodomain-like"/>
    <property type="match status" value="1"/>
</dbReference>
<evidence type="ECO:0000256" key="3">
    <source>
        <dbReference type="ARBA" id="ARBA00023163"/>
    </source>
</evidence>
<feature type="region of interest" description="Disordered" evidence="5">
    <location>
        <begin position="1"/>
        <end position="20"/>
    </location>
</feature>
<keyword evidence="8" id="KW-1185">Reference proteome</keyword>
<dbReference type="Gene3D" id="1.10.357.10">
    <property type="entry name" value="Tetracycline Repressor, domain 2"/>
    <property type="match status" value="1"/>
</dbReference>
<dbReference type="InterPro" id="IPR009057">
    <property type="entry name" value="Homeodomain-like_sf"/>
</dbReference>
<feature type="domain" description="HTH tetR-type" evidence="6">
    <location>
        <begin position="19"/>
        <end position="79"/>
    </location>
</feature>
<dbReference type="EMBL" id="SMZO01000005">
    <property type="protein sequence ID" value="TDL90780.1"/>
    <property type="molecule type" value="Genomic_DNA"/>
</dbReference>
<organism evidence="7 8">
    <name type="scientific">Meridianimarinicoccus aquatilis</name>
    <dbReference type="NCBI Taxonomy" id="2552766"/>
    <lineage>
        <taxon>Bacteria</taxon>
        <taxon>Pseudomonadati</taxon>
        <taxon>Pseudomonadota</taxon>
        <taxon>Alphaproteobacteria</taxon>
        <taxon>Rhodobacterales</taxon>
        <taxon>Paracoccaceae</taxon>
        <taxon>Meridianimarinicoccus</taxon>
    </lineage>
</organism>
<dbReference type="AlphaFoldDB" id="A0A4R6B2E3"/>
<dbReference type="InterPro" id="IPR036271">
    <property type="entry name" value="Tet_transcr_reg_TetR-rel_C_sf"/>
</dbReference>
<keyword evidence="1" id="KW-0805">Transcription regulation</keyword>
<sequence length="208" mass="22916">MQPTVKRSRGRPRKAPEDQPSRAALIRAGLVHLTERGYSSVGVDEIVAAAGVTKGSFYHHFASKADFGAVLIDAYGAYFQDRLTKCLAREGLSAPERLRAFADDAEAGMARHQFTRGCLVGNLGQEMASLPEPYRAQLVGVLRNWQRITAQCLRDGQQNGEIGAHHDPDTLAAVFWTSWEGAVLRARLERQPEPLRQVATAFLQFASQ</sequence>
<name>A0A4R6B2E3_9RHOB</name>
<gene>
    <name evidence="7" type="ORF">E2L05_03180</name>
</gene>
<evidence type="ECO:0000256" key="5">
    <source>
        <dbReference type="SAM" id="MobiDB-lite"/>
    </source>
</evidence>
<keyword evidence="2 4" id="KW-0238">DNA-binding</keyword>
<accession>A0A4R6B2E3</accession>
<dbReference type="PANTHER" id="PTHR47506">
    <property type="entry name" value="TRANSCRIPTIONAL REGULATORY PROTEIN"/>
    <property type="match status" value="1"/>
</dbReference>
<evidence type="ECO:0000313" key="8">
    <source>
        <dbReference type="Proteomes" id="UP000294562"/>
    </source>
</evidence>
<dbReference type="PROSITE" id="PS50977">
    <property type="entry name" value="HTH_TETR_2"/>
    <property type="match status" value="1"/>
</dbReference>
<keyword evidence="3" id="KW-0804">Transcription</keyword>